<evidence type="ECO:0000256" key="1">
    <source>
        <dbReference type="SAM" id="MobiDB-lite"/>
    </source>
</evidence>
<dbReference type="PANTHER" id="PTHR37451:SF1">
    <property type="entry name" value="MARVEL DOMAIN-CONTAINING PROTEIN"/>
    <property type="match status" value="1"/>
</dbReference>
<feature type="transmembrane region" description="Helical" evidence="2">
    <location>
        <begin position="121"/>
        <end position="144"/>
    </location>
</feature>
<feature type="transmembrane region" description="Helical" evidence="2">
    <location>
        <begin position="181"/>
        <end position="207"/>
    </location>
</feature>
<keyword evidence="2" id="KW-1133">Transmembrane helix</keyword>
<gene>
    <name evidence="3" type="ORF">D6D01_06807</name>
</gene>
<sequence length="311" mass="32462">MGLFNRKKVDSQPGIDVQTNGATTAPPSSTSRTGISRFGRGGTRSSHSQTPGELTSKAIRTIQFLLAVLILGLVSYALHVYSTTFLQAAYIPAIIAAILTMLVTIPLAFLSRISGLATHPLHAGLVDLFFTLFWLAVMAELAAYSDVASPKDVTYYSGGFDNLPTGGAYAAYSDAIGRLRRAWACGAAAAAFAGVEFNVLFLVIALLPLRGRLAGPITGSDSVGVPTSHHGSGRHSGSEPAFEMQMNSVNAGHSGRTSPIISATVHGARNTEGQVPGGTNMLGSSNRNTFVPTPPGQHEGGYSSGERANMI</sequence>
<feature type="transmembrane region" description="Helical" evidence="2">
    <location>
        <begin position="64"/>
        <end position="82"/>
    </location>
</feature>
<feature type="compositionally biased region" description="Polar residues" evidence="1">
    <location>
        <begin position="43"/>
        <end position="52"/>
    </location>
</feature>
<evidence type="ECO:0000256" key="2">
    <source>
        <dbReference type="SAM" id="Phobius"/>
    </source>
</evidence>
<reference evidence="3 4" key="1">
    <citation type="submission" date="2018-10" db="EMBL/GenBank/DDBJ databases">
        <title>Fifty Aureobasidium pullulans genomes reveal a recombining polyextremotolerant generalist.</title>
        <authorList>
            <person name="Gostincar C."/>
            <person name="Turk M."/>
            <person name="Zajc J."/>
            <person name="Gunde-Cimerman N."/>
        </authorList>
    </citation>
    <scope>NUCLEOTIDE SEQUENCE [LARGE SCALE GENOMIC DNA]</scope>
    <source>
        <strain evidence="3 4">EXF-6604</strain>
    </source>
</reference>
<dbReference type="AlphaFoldDB" id="A0A4S9KW41"/>
<feature type="transmembrane region" description="Helical" evidence="2">
    <location>
        <begin position="88"/>
        <end position="109"/>
    </location>
</feature>
<protein>
    <recommendedName>
        <fullName evidence="5">MARVEL domain-containing protein</fullName>
    </recommendedName>
</protein>
<evidence type="ECO:0000313" key="4">
    <source>
        <dbReference type="Proteomes" id="UP000306584"/>
    </source>
</evidence>
<proteinExistence type="predicted"/>
<evidence type="ECO:0008006" key="5">
    <source>
        <dbReference type="Google" id="ProtNLM"/>
    </source>
</evidence>
<keyword evidence="2" id="KW-0472">Membrane</keyword>
<name>A0A4S9KW41_AURPU</name>
<comment type="caution">
    <text evidence="3">The sequence shown here is derived from an EMBL/GenBank/DDBJ whole genome shotgun (WGS) entry which is preliminary data.</text>
</comment>
<dbReference type="EMBL" id="QZBD01000303">
    <property type="protein sequence ID" value="THY20318.1"/>
    <property type="molecule type" value="Genomic_DNA"/>
</dbReference>
<evidence type="ECO:0000313" key="3">
    <source>
        <dbReference type="EMBL" id="THY20318.1"/>
    </source>
</evidence>
<organism evidence="3 4">
    <name type="scientific">Aureobasidium pullulans</name>
    <name type="common">Black yeast</name>
    <name type="synonym">Pullularia pullulans</name>
    <dbReference type="NCBI Taxonomy" id="5580"/>
    <lineage>
        <taxon>Eukaryota</taxon>
        <taxon>Fungi</taxon>
        <taxon>Dikarya</taxon>
        <taxon>Ascomycota</taxon>
        <taxon>Pezizomycotina</taxon>
        <taxon>Dothideomycetes</taxon>
        <taxon>Dothideomycetidae</taxon>
        <taxon>Dothideales</taxon>
        <taxon>Saccotheciaceae</taxon>
        <taxon>Aureobasidium</taxon>
    </lineage>
</organism>
<accession>A0A4S9KW41</accession>
<dbReference type="PANTHER" id="PTHR37451">
    <property type="entry name" value="MARVEL DOMAIN"/>
    <property type="match status" value="1"/>
</dbReference>
<feature type="compositionally biased region" description="Low complexity" evidence="1">
    <location>
        <begin position="22"/>
        <end position="31"/>
    </location>
</feature>
<feature type="region of interest" description="Disordered" evidence="1">
    <location>
        <begin position="1"/>
        <end position="52"/>
    </location>
</feature>
<feature type="region of interest" description="Disordered" evidence="1">
    <location>
        <begin position="289"/>
        <end position="311"/>
    </location>
</feature>
<keyword evidence="2" id="KW-0812">Transmembrane</keyword>
<dbReference type="Proteomes" id="UP000306584">
    <property type="component" value="Unassembled WGS sequence"/>
</dbReference>